<reference evidence="1" key="1">
    <citation type="submission" date="2018-05" db="EMBL/GenBank/DDBJ databases">
        <authorList>
            <consortium name="PulseNet: The National Subtyping Network for Foodborne Disease Surveillance"/>
            <person name="Tarr C.L."/>
            <person name="Trees E."/>
            <person name="Katz L.S."/>
            <person name="Carleton-Romer H.A."/>
            <person name="Stroika S."/>
            <person name="Kucerova Z."/>
            <person name="Roache K.F."/>
            <person name="Sabol A.L."/>
            <person name="Besser J."/>
            <person name="Gerner-Smidt P."/>
        </authorList>
    </citation>
    <scope>NUCLEOTIDE SEQUENCE</scope>
    <source>
        <strain evidence="1">2008D-7097</strain>
    </source>
</reference>
<sequence>MIKNYLYFFKSCLYLSSTGCFKKESLGEGFENTRSEAIKNAINDALGKTEGLKQVKLKKFEFNFNENFI</sequence>
<proteinExistence type="predicted"/>
<evidence type="ECO:0000313" key="1">
    <source>
        <dbReference type="EMBL" id="EAK9940132.1"/>
    </source>
</evidence>
<gene>
    <name evidence="1" type="ORF">A0Y42_04775</name>
</gene>
<organism evidence="1">
    <name type="scientific">Campylobacter lari</name>
    <dbReference type="NCBI Taxonomy" id="201"/>
    <lineage>
        <taxon>Bacteria</taxon>
        <taxon>Pseudomonadati</taxon>
        <taxon>Campylobacterota</taxon>
        <taxon>Epsilonproteobacteria</taxon>
        <taxon>Campylobacterales</taxon>
        <taxon>Campylobacteraceae</taxon>
        <taxon>Campylobacter</taxon>
    </lineage>
</organism>
<comment type="caution">
    <text evidence="1">The sequence shown here is derived from an EMBL/GenBank/DDBJ whole genome shotgun (WGS) entry which is preliminary data.</text>
</comment>
<accession>A0A5L4LTL8</accession>
<protein>
    <submittedName>
        <fullName evidence="1">Uncharacterized protein</fullName>
    </submittedName>
</protein>
<dbReference type="EMBL" id="AACKMK010000004">
    <property type="protein sequence ID" value="EAK9940132.1"/>
    <property type="molecule type" value="Genomic_DNA"/>
</dbReference>
<name>A0A5L4LTL8_CAMLA</name>
<dbReference type="AlphaFoldDB" id="A0A5L4LTL8"/>